<dbReference type="AlphaFoldDB" id="C5KPY1"/>
<dbReference type="Proteomes" id="UP000007800">
    <property type="component" value="Unassembled WGS sequence"/>
</dbReference>
<protein>
    <submittedName>
        <fullName evidence="1">Uncharacterized protein</fullName>
    </submittedName>
</protein>
<keyword evidence="2" id="KW-1185">Reference proteome</keyword>
<proteinExistence type="predicted"/>
<dbReference type="OMA" id="AISEWSC"/>
<dbReference type="RefSeq" id="XP_002781733.1">
    <property type="nucleotide sequence ID" value="XM_002781687.1"/>
</dbReference>
<evidence type="ECO:0000313" key="2">
    <source>
        <dbReference type="Proteomes" id="UP000007800"/>
    </source>
</evidence>
<sequence length="214" mass="24197">MASRDDTTLKVALVNDDVVSSRLQLICAAEANDWTVVRVSTGYYSSSSTADVKRLAILYEDPVPRYLQLRIPHLDLEVELHFMTGYDVNPELQRLKSEVDNAEPEMLLLAKAVRRLILQPCRSNEVDAAHISLLLVRSFYVSMSYRGMGLYQDYIDLLVFFAEEEEIGEAISEWSCLGESLADTIGLPRLERLVHGIQLGFSLAAVWWPLYLSP</sequence>
<name>C5KPY1_PERM5</name>
<dbReference type="EMBL" id="GG675180">
    <property type="protein sequence ID" value="EER13528.1"/>
    <property type="molecule type" value="Genomic_DNA"/>
</dbReference>
<organism evidence="2">
    <name type="scientific">Perkinsus marinus (strain ATCC 50983 / TXsc)</name>
    <dbReference type="NCBI Taxonomy" id="423536"/>
    <lineage>
        <taxon>Eukaryota</taxon>
        <taxon>Sar</taxon>
        <taxon>Alveolata</taxon>
        <taxon>Perkinsozoa</taxon>
        <taxon>Perkinsea</taxon>
        <taxon>Perkinsida</taxon>
        <taxon>Perkinsidae</taxon>
        <taxon>Perkinsus</taxon>
    </lineage>
</organism>
<accession>C5KPY1</accession>
<dbReference type="GeneID" id="9042269"/>
<dbReference type="InParanoid" id="C5KPY1"/>
<evidence type="ECO:0000313" key="1">
    <source>
        <dbReference type="EMBL" id="EER13528.1"/>
    </source>
</evidence>
<dbReference type="OrthoDB" id="10352750at2759"/>
<gene>
    <name evidence="1" type="ORF">Pmar_PMAR000116</name>
</gene>
<reference evidence="1 2" key="1">
    <citation type="submission" date="2008-07" db="EMBL/GenBank/DDBJ databases">
        <authorList>
            <person name="El-Sayed N."/>
            <person name="Caler E."/>
            <person name="Inman J."/>
            <person name="Amedeo P."/>
            <person name="Hass B."/>
            <person name="Wortman J."/>
        </authorList>
    </citation>
    <scope>NUCLEOTIDE SEQUENCE [LARGE SCALE GENOMIC DNA]</scope>
    <source>
        <strain evidence="2">ATCC 50983 / TXsc</strain>
    </source>
</reference>